<evidence type="ECO:0000313" key="1">
    <source>
        <dbReference type="EMBL" id="KAJ7020343.1"/>
    </source>
</evidence>
<organism evidence="1 2">
    <name type="scientific">Mycena alexandri</name>
    <dbReference type="NCBI Taxonomy" id="1745969"/>
    <lineage>
        <taxon>Eukaryota</taxon>
        <taxon>Fungi</taxon>
        <taxon>Dikarya</taxon>
        <taxon>Basidiomycota</taxon>
        <taxon>Agaricomycotina</taxon>
        <taxon>Agaricomycetes</taxon>
        <taxon>Agaricomycetidae</taxon>
        <taxon>Agaricales</taxon>
        <taxon>Marasmiineae</taxon>
        <taxon>Mycenaceae</taxon>
        <taxon>Mycena</taxon>
    </lineage>
</organism>
<sequence>MDIALPLNPDFCGPIRMPVLDLEAPKSIVTLKSLLADRALTVKRPRRQPPSLIFSLPAEMLAETFLQATADDQSASSMFMPMHLHFVLSQVCGLWRAVALHTPSLWCRVVLHLAGRTAGFNGIKSLAKTCFERSCDLPLALIITSSVFDSYKIPNLSMELVLPVRHRIRHLELKLPVILTESIFKLPKNSLRALKTINITALVQDNGGSWFRSMSALEGAPLLDSITLSCVYSPRTPDLRIDPYMAGLSWDRLTELRLHDLEIRCDDVFYFLEMTSALVRCSLNLRIIPPLVPVIPFTGVPAPADLALPKPKAPVTVPALRVFELAISSGSHNAPADFFFNRMVFPSLKELSIKFIEKWSLLPCATLTQLQTRSSFSLEQFTLASRTGDSLLPFLQSNPLLWRVQLVLCALELVPLATALTLKAETGDGAPILPRLRILTLADHWPEETPASSWTHATKAVDCMVRSRRRAPSINGDSNNVRLEGFTFGSRASLSAKKIARFERWRAEGMRIRTVIVPHESQHPSRSGYNRILWQELE</sequence>
<proteinExistence type="predicted"/>
<keyword evidence="2" id="KW-1185">Reference proteome</keyword>
<comment type="caution">
    <text evidence="1">The sequence shown here is derived from an EMBL/GenBank/DDBJ whole genome shotgun (WGS) entry which is preliminary data.</text>
</comment>
<evidence type="ECO:0000313" key="2">
    <source>
        <dbReference type="Proteomes" id="UP001218188"/>
    </source>
</evidence>
<dbReference type="AlphaFoldDB" id="A0AAD6S4H3"/>
<accession>A0AAD6S4H3</accession>
<protein>
    <recommendedName>
        <fullName evidence="3">F-box domain-containing protein</fullName>
    </recommendedName>
</protein>
<reference evidence="1" key="1">
    <citation type="submission" date="2023-03" db="EMBL/GenBank/DDBJ databases">
        <title>Massive genome expansion in bonnet fungi (Mycena s.s.) driven by repeated elements and novel gene families across ecological guilds.</title>
        <authorList>
            <consortium name="Lawrence Berkeley National Laboratory"/>
            <person name="Harder C.B."/>
            <person name="Miyauchi S."/>
            <person name="Viragh M."/>
            <person name="Kuo A."/>
            <person name="Thoen E."/>
            <person name="Andreopoulos B."/>
            <person name="Lu D."/>
            <person name="Skrede I."/>
            <person name="Drula E."/>
            <person name="Henrissat B."/>
            <person name="Morin E."/>
            <person name="Kohler A."/>
            <person name="Barry K."/>
            <person name="LaButti K."/>
            <person name="Morin E."/>
            <person name="Salamov A."/>
            <person name="Lipzen A."/>
            <person name="Mereny Z."/>
            <person name="Hegedus B."/>
            <person name="Baldrian P."/>
            <person name="Stursova M."/>
            <person name="Weitz H."/>
            <person name="Taylor A."/>
            <person name="Grigoriev I.V."/>
            <person name="Nagy L.G."/>
            <person name="Martin F."/>
            <person name="Kauserud H."/>
        </authorList>
    </citation>
    <scope>NUCLEOTIDE SEQUENCE</scope>
    <source>
        <strain evidence="1">CBHHK200</strain>
    </source>
</reference>
<evidence type="ECO:0008006" key="3">
    <source>
        <dbReference type="Google" id="ProtNLM"/>
    </source>
</evidence>
<dbReference type="EMBL" id="JARJCM010000267">
    <property type="protein sequence ID" value="KAJ7020343.1"/>
    <property type="molecule type" value="Genomic_DNA"/>
</dbReference>
<name>A0AAD6S4H3_9AGAR</name>
<gene>
    <name evidence="1" type="ORF">C8F04DRAFT_302829</name>
</gene>
<dbReference type="Proteomes" id="UP001218188">
    <property type="component" value="Unassembled WGS sequence"/>
</dbReference>